<dbReference type="Pfam" id="PF01637">
    <property type="entry name" value="ATPase_2"/>
    <property type="match status" value="1"/>
</dbReference>
<dbReference type="Pfam" id="PF13581">
    <property type="entry name" value="HATPase_c_2"/>
    <property type="match status" value="1"/>
</dbReference>
<proteinExistence type="predicted"/>
<dbReference type="PANTHER" id="PTHR34301:SF8">
    <property type="entry name" value="ATPASE DOMAIN-CONTAINING PROTEIN"/>
    <property type="match status" value="1"/>
</dbReference>
<dbReference type="EMBL" id="OUUY01000112">
    <property type="protein sequence ID" value="SPQ01633.1"/>
    <property type="molecule type" value="Genomic_DNA"/>
</dbReference>
<dbReference type="Proteomes" id="UP000245125">
    <property type="component" value="Unassembled WGS sequence"/>
</dbReference>
<name>A0A2U3QJP5_9BACT</name>
<feature type="domain" description="Histidine kinase/HSP90-like ATPase" evidence="2">
    <location>
        <begin position="428"/>
        <end position="542"/>
    </location>
</feature>
<dbReference type="InterPro" id="IPR003594">
    <property type="entry name" value="HATPase_dom"/>
</dbReference>
<protein>
    <recommendedName>
        <fullName evidence="5">Histidine kinase/HSP90-like ATPase domain-containing protein</fullName>
    </recommendedName>
</protein>
<evidence type="ECO:0008006" key="5">
    <source>
        <dbReference type="Google" id="ProtNLM"/>
    </source>
</evidence>
<gene>
    <name evidence="3" type="ORF">NBG4_630003</name>
</gene>
<dbReference type="Gene3D" id="3.30.565.10">
    <property type="entry name" value="Histidine kinase-like ATPase, C-terminal domain"/>
    <property type="match status" value="1"/>
</dbReference>
<keyword evidence="4" id="KW-1185">Reference proteome</keyword>
<dbReference type="SUPFAM" id="SSF55874">
    <property type="entry name" value="ATPase domain of HSP90 chaperone/DNA topoisomerase II/histidine kinase"/>
    <property type="match status" value="1"/>
</dbReference>
<dbReference type="GO" id="GO:0005524">
    <property type="term" value="F:ATP binding"/>
    <property type="evidence" value="ECO:0007669"/>
    <property type="project" value="InterPro"/>
</dbReference>
<dbReference type="InterPro" id="IPR011579">
    <property type="entry name" value="ATPase_dom"/>
</dbReference>
<dbReference type="InterPro" id="IPR027417">
    <property type="entry name" value="P-loop_NTPase"/>
</dbReference>
<evidence type="ECO:0000313" key="4">
    <source>
        <dbReference type="Proteomes" id="UP000245125"/>
    </source>
</evidence>
<evidence type="ECO:0000259" key="2">
    <source>
        <dbReference type="Pfam" id="PF13581"/>
    </source>
</evidence>
<sequence>MPLYGIPAKDYLDREDELAYLKRLASLRRDTLADNVLLIGPRGIGKTEFLKQLYRSLFWDSKDVVPFYYSFKTAALKSTTFARDYFARFVKQYVAFVKKEPLHVNNMSMPLPRLIPLISTLGLDWLIDCIDDFQQNTDQGDLYGQILSAISTPVNAAVRGGRPVLVMLDDFTASEELHETKRGDAPGLTSLFEESMKNSLCPHIITGSPSAKLEAIFSDPALHKGTERMRLYPLPEDTAYALFSSLLAKMKISFDREAALDIIRRVKGSPLYIRNMARAAWKMKKNNLDKKDFSECYSFEIIDGETAFYWSSVFSESLRDKGIRRTILELLMHRIARGETGDQERLSKVLGVREPRLSEALDALELNDFGGSDDPLLKDFVQSLYFREVEGKTGAEIRKLIEAKYDVPADSSVFEMVIPMSDQAELVAARAVDQIGKNINLEPELMNYLQLALVESCINAMEHSGSYEKKIYLKFTTTPQRLEIAIESPGRHFTLDSLKESPTEEKMTAGQKRGWGFTLMRKIMDEVRVERISDRTRVTLIKNIKRNEVLK</sequence>
<evidence type="ECO:0000313" key="3">
    <source>
        <dbReference type="EMBL" id="SPQ01633.1"/>
    </source>
</evidence>
<evidence type="ECO:0000259" key="1">
    <source>
        <dbReference type="Pfam" id="PF01637"/>
    </source>
</evidence>
<dbReference type="Gene3D" id="3.40.50.300">
    <property type="entry name" value="P-loop containing nucleotide triphosphate hydrolases"/>
    <property type="match status" value="1"/>
</dbReference>
<dbReference type="AlphaFoldDB" id="A0A2U3QJP5"/>
<accession>A0A2U3QJP5</accession>
<dbReference type="CDD" id="cd16936">
    <property type="entry name" value="HATPase_RsbW-like"/>
    <property type="match status" value="1"/>
</dbReference>
<dbReference type="OrthoDB" id="9792240at2"/>
<feature type="domain" description="ATPase" evidence="1">
    <location>
        <begin position="12"/>
        <end position="274"/>
    </location>
</feature>
<organism evidence="3 4">
    <name type="scientific">Candidatus Sulfobium mesophilum</name>
    <dbReference type="NCBI Taxonomy" id="2016548"/>
    <lineage>
        <taxon>Bacteria</taxon>
        <taxon>Pseudomonadati</taxon>
        <taxon>Nitrospirota</taxon>
        <taxon>Nitrospiria</taxon>
        <taxon>Nitrospirales</taxon>
        <taxon>Nitrospiraceae</taxon>
        <taxon>Candidatus Sulfobium</taxon>
    </lineage>
</organism>
<dbReference type="InterPro" id="IPR036890">
    <property type="entry name" value="HATPase_C_sf"/>
</dbReference>
<dbReference type="SUPFAM" id="SSF52540">
    <property type="entry name" value="P-loop containing nucleoside triphosphate hydrolases"/>
    <property type="match status" value="1"/>
</dbReference>
<dbReference type="PANTHER" id="PTHR34301">
    <property type="entry name" value="DNA-BINDING PROTEIN-RELATED"/>
    <property type="match status" value="1"/>
</dbReference>
<reference evidence="4" key="1">
    <citation type="submission" date="2018-03" db="EMBL/GenBank/DDBJ databases">
        <authorList>
            <person name="Zecchin S."/>
        </authorList>
    </citation>
    <scope>NUCLEOTIDE SEQUENCE [LARGE SCALE GENOMIC DNA]</scope>
</reference>